<name>A0A9X8EJB7_PSEPU</name>
<accession>A0A9X8EJB7</accession>
<feature type="chain" id="PRO_5040813473" evidence="2">
    <location>
        <begin position="25"/>
        <end position="174"/>
    </location>
</feature>
<sequence>MTPLRTCLHLGLSACLLTPLMADAWQLRGGGGGRTFVVPYHAGGGHFAPPPPHYQPMPHPMPPHPQPGPGPHPPGPPPHPPGPGPHPPGPGPMPPPPPPPPPHPDDWYHPWAAAAVVGATTATAIAIGTQVAEVPPDCVSVVANGVAYQHCGATWYQPQYVGSNVQFIVVPAPW</sequence>
<proteinExistence type="predicted"/>
<organism evidence="3 4">
    <name type="scientific">Pseudomonas putida</name>
    <name type="common">Arthrobacter siderocapsulatus</name>
    <dbReference type="NCBI Taxonomy" id="303"/>
    <lineage>
        <taxon>Bacteria</taxon>
        <taxon>Pseudomonadati</taxon>
        <taxon>Pseudomonadota</taxon>
        <taxon>Gammaproteobacteria</taxon>
        <taxon>Pseudomonadales</taxon>
        <taxon>Pseudomonadaceae</taxon>
        <taxon>Pseudomonas</taxon>
    </lineage>
</organism>
<dbReference type="AlphaFoldDB" id="A0A9X8EJB7"/>
<evidence type="ECO:0000256" key="2">
    <source>
        <dbReference type="SAM" id="SignalP"/>
    </source>
</evidence>
<feature type="region of interest" description="Disordered" evidence="1">
    <location>
        <begin position="47"/>
        <end position="106"/>
    </location>
</feature>
<evidence type="ECO:0000313" key="4">
    <source>
        <dbReference type="Proteomes" id="UP000269115"/>
    </source>
</evidence>
<comment type="caution">
    <text evidence="3">The sequence shown here is derived from an EMBL/GenBank/DDBJ whole genome shotgun (WGS) entry which is preliminary data.</text>
</comment>
<dbReference type="RefSeq" id="WP_221181552.1">
    <property type="nucleotide sequence ID" value="NZ_RJUR01000011.1"/>
</dbReference>
<dbReference type="EMBL" id="RJUR01000011">
    <property type="protein sequence ID" value="ROQ53008.1"/>
    <property type="molecule type" value="Genomic_DNA"/>
</dbReference>
<gene>
    <name evidence="3" type="ORF">EDF85_0758</name>
</gene>
<evidence type="ECO:0000313" key="3">
    <source>
        <dbReference type="EMBL" id="ROQ53008.1"/>
    </source>
</evidence>
<feature type="compositionally biased region" description="Pro residues" evidence="1">
    <location>
        <begin position="48"/>
        <end position="102"/>
    </location>
</feature>
<protein>
    <submittedName>
        <fullName evidence="3">Uncharacterized protein</fullName>
    </submittedName>
</protein>
<dbReference type="PRINTS" id="PR01217">
    <property type="entry name" value="PRICHEXTENSN"/>
</dbReference>
<dbReference type="Proteomes" id="UP000269115">
    <property type="component" value="Unassembled WGS sequence"/>
</dbReference>
<reference evidence="3 4" key="1">
    <citation type="submission" date="2018-11" db="EMBL/GenBank/DDBJ databases">
        <title>Genomic analyses of the natural microbiome of Caenorhabditis elegans.</title>
        <authorList>
            <person name="Samuel B."/>
        </authorList>
    </citation>
    <scope>NUCLEOTIDE SEQUENCE [LARGE SCALE GENOMIC DNA]</scope>
    <source>
        <strain evidence="3 4">BIGb0473</strain>
    </source>
</reference>
<feature type="signal peptide" evidence="2">
    <location>
        <begin position="1"/>
        <end position="24"/>
    </location>
</feature>
<evidence type="ECO:0000256" key="1">
    <source>
        <dbReference type="SAM" id="MobiDB-lite"/>
    </source>
</evidence>
<keyword evidence="2" id="KW-0732">Signal</keyword>